<organism evidence="2 3">
    <name type="scientific">Anisodus tanguticus</name>
    <dbReference type="NCBI Taxonomy" id="243964"/>
    <lineage>
        <taxon>Eukaryota</taxon>
        <taxon>Viridiplantae</taxon>
        <taxon>Streptophyta</taxon>
        <taxon>Embryophyta</taxon>
        <taxon>Tracheophyta</taxon>
        <taxon>Spermatophyta</taxon>
        <taxon>Magnoliopsida</taxon>
        <taxon>eudicotyledons</taxon>
        <taxon>Gunneridae</taxon>
        <taxon>Pentapetalae</taxon>
        <taxon>asterids</taxon>
        <taxon>lamiids</taxon>
        <taxon>Solanales</taxon>
        <taxon>Solanaceae</taxon>
        <taxon>Solanoideae</taxon>
        <taxon>Hyoscyameae</taxon>
        <taxon>Anisodus</taxon>
    </lineage>
</organism>
<evidence type="ECO:0000313" key="2">
    <source>
        <dbReference type="EMBL" id="KAK4368433.1"/>
    </source>
</evidence>
<reference evidence="2" key="1">
    <citation type="submission" date="2023-12" db="EMBL/GenBank/DDBJ databases">
        <title>Genome assembly of Anisodus tanguticus.</title>
        <authorList>
            <person name="Wang Y.-J."/>
        </authorList>
    </citation>
    <scope>NUCLEOTIDE SEQUENCE</scope>
    <source>
        <strain evidence="2">KB-2021</strain>
        <tissue evidence="2">Leaf</tissue>
    </source>
</reference>
<dbReference type="Proteomes" id="UP001291623">
    <property type="component" value="Unassembled WGS sequence"/>
</dbReference>
<accession>A0AAE1SFG4</accession>
<evidence type="ECO:0000256" key="1">
    <source>
        <dbReference type="SAM" id="MobiDB-lite"/>
    </source>
</evidence>
<evidence type="ECO:0000313" key="3">
    <source>
        <dbReference type="Proteomes" id="UP001291623"/>
    </source>
</evidence>
<feature type="compositionally biased region" description="Basic and acidic residues" evidence="1">
    <location>
        <begin position="74"/>
        <end position="89"/>
    </location>
</feature>
<dbReference type="EMBL" id="JAVYJV010000006">
    <property type="protein sequence ID" value="KAK4368433.1"/>
    <property type="molecule type" value="Genomic_DNA"/>
</dbReference>
<dbReference type="AlphaFoldDB" id="A0AAE1SFG4"/>
<sequence>MALMAGGQPPLETGQPINLASTSEFPLLNSQNSEILKGGDPKPALMRDLMQKSTKVDPIEVKPITFINGEDITKNSENSKVEEMQKQTQREPNTQKVAADPKPETKRQNYNHRNNYKYPIKILTSENVVENVPNWNPKKDQKFTDVEKKGETEEKE</sequence>
<feature type="region of interest" description="Disordered" evidence="1">
    <location>
        <begin position="132"/>
        <end position="156"/>
    </location>
</feature>
<gene>
    <name evidence="2" type="ORF">RND71_012225</name>
</gene>
<comment type="caution">
    <text evidence="2">The sequence shown here is derived from an EMBL/GenBank/DDBJ whole genome shotgun (WGS) entry which is preliminary data.</text>
</comment>
<feature type="compositionally biased region" description="Basic and acidic residues" evidence="1">
    <location>
        <begin position="137"/>
        <end position="156"/>
    </location>
</feature>
<protein>
    <submittedName>
        <fullName evidence="2">Uncharacterized protein</fullName>
    </submittedName>
</protein>
<proteinExistence type="predicted"/>
<name>A0AAE1SFG4_9SOLA</name>
<feature type="region of interest" description="Disordered" evidence="1">
    <location>
        <begin position="74"/>
        <end position="116"/>
    </location>
</feature>
<keyword evidence="3" id="KW-1185">Reference proteome</keyword>